<reference evidence="1" key="1">
    <citation type="submission" date="2022-02" db="EMBL/GenBank/DDBJ databases">
        <authorList>
            <person name="Henning P.M."/>
            <person name="McCubbin A.G."/>
            <person name="Shore J.S."/>
        </authorList>
    </citation>
    <scope>NUCLEOTIDE SEQUENCE</scope>
    <source>
        <strain evidence="1">F60SS</strain>
        <tissue evidence="1">Leaves</tissue>
    </source>
</reference>
<dbReference type="OrthoDB" id="278212at2759"/>
<reference evidence="1" key="2">
    <citation type="journal article" date="2023" name="Plants (Basel)">
        <title>Annotation of the Turnera subulata (Passifloraceae) Draft Genome Reveals the S-Locus Evolved after the Divergence of Turneroideae from Passifloroideae in a Stepwise Manner.</title>
        <authorList>
            <person name="Henning P.M."/>
            <person name="Roalson E.H."/>
            <person name="Mir W."/>
            <person name="McCubbin A.G."/>
            <person name="Shore J.S."/>
        </authorList>
    </citation>
    <scope>NUCLEOTIDE SEQUENCE</scope>
    <source>
        <strain evidence="1">F60SS</strain>
    </source>
</reference>
<comment type="caution">
    <text evidence="1">The sequence shown here is derived from an EMBL/GenBank/DDBJ whole genome shotgun (WGS) entry which is preliminary data.</text>
</comment>
<sequence length="177" mass="20364">MMISPRSFFSNSSNPPEITDATTLISALENECADKLQEKEKFPFKIKQSWDGTVTMSRNFHDEIIEVEVIRVPIVKGVASFYSNLKITKANGKNLKFSIEASADKIEIISLDLDHPNSIRGPKFWDLDRNLQKAFHKYLEIRGSTPGNMKFFFEYVNNKGRGEYLQWLQNLKSIIVK</sequence>
<dbReference type="Pfam" id="PF02330">
    <property type="entry name" value="MAM33"/>
    <property type="match status" value="1"/>
</dbReference>
<gene>
    <name evidence="1" type="ORF">Tsubulata_035935</name>
</gene>
<organism evidence="1 2">
    <name type="scientific">Turnera subulata</name>
    <dbReference type="NCBI Taxonomy" id="218843"/>
    <lineage>
        <taxon>Eukaryota</taxon>
        <taxon>Viridiplantae</taxon>
        <taxon>Streptophyta</taxon>
        <taxon>Embryophyta</taxon>
        <taxon>Tracheophyta</taxon>
        <taxon>Spermatophyta</taxon>
        <taxon>Magnoliopsida</taxon>
        <taxon>eudicotyledons</taxon>
        <taxon>Gunneridae</taxon>
        <taxon>Pentapetalae</taxon>
        <taxon>rosids</taxon>
        <taxon>fabids</taxon>
        <taxon>Malpighiales</taxon>
        <taxon>Passifloraceae</taxon>
        <taxon>Turnera</taxon>
    </lineage>
</organism>
<dbReference type="EMBL" id="JAKUCV010000239">
    <property type="protein sequence ID" value="KAJ4850731.1"/>
    <property type="molecule type" value="Genomic_DNA"/>
</dbReference>
<dbReference type="InterPro" id="IPR036561">
    <property type="entry name" value="MAM33_sf"/>
</dbReference>
<dbReference type="GO" id="GO:0005759">
    <property type="term" value="C:mitochondrial matrix"/>
    <property type="evidence" value="ECO:0007669"/>
    <property type="project" value="InterPro"/>
</dbReference>
<dbReference type="AlphaFoldDB" id="A0A9Q0GM33"/>
<name>A0A9Q0GM33_9ROSI</name>
<proteinExistence type="predicted"/>
<dbReference type="Gene3D" id="3.10.280.10">
    <property type="entry name" value="Mitochondrial glycoprotein"/>
    <property type="match status" value="1"/>
</dbReference>
<dbReference type="Proteomes" id="UP001141552">
    <property type="component" value="Unassembled WGS sequence"/>
</dbReference>
<accession>A0A9Q0GM33</accession>
<dbReference type="PANTHER" id="PTHR10826:SF41">
    <property type="entry name" value="MITOCHONDRIAL GLYCOPROTEIN FAMILY PROTEIN"/>
    <property type="match status" value="1"/>
</dbReference>
<dbReference type="PANTHER" id="PTHR10826">
    <property type="entry name" value="COMPLEMENT COMPONENT 1"/>
    <property type="match status" value="1"/>
</dbReference>
<keyword evidence="2" id="KW-1185">Reference proteome</keyword>
<evidence type="ECO:0000313" key="1">
    <source>
        <dbReference type="EMBL" id="KAJ4850731.1"/>
    </source>
</evidence>
<evidence type="ECO:0000313" key="2">
    <source>
        <dbReference type="Proteomes" id="UP001141552"/>
    </source>
</evidence>
<protein>
    <submittedName>
        <fullName evidence="1">Uncharacterized protein</fullName>
    </submittedName>
</protein>
<dbReference type="InterPro" id="IPR003428">
    <property type="entry name" value="MAM33"/>
</dbReference>
<dbReference type="SUPFAM" id="SSF54529">
    <property type="entry name" value="Mitochondrial glycoprotein MAM33-like"/>
    <property type="match status" value="1"/>
</dbReference>